<evidence type="ECO:0000313" key="1">
    <source>
        <dbReference type="EMBL" id="EEX70598.1"/>
    </source>
</evidence>
<gene>
    <name evidence="1" type="ORF">GCWU000325_02641</name>
</gene>
<dbReference type="HOGENOM" id="CLU_2864148_0_0_10"/>
<reference evidence="1" key="1">
    <citation type="submission" date="2009-09" db="EMBL/GenBank/DDBJ databases">
        <authorList>
            <person name="Weinstock G."/>
            <person name="Sodergren E."/>
            <person name="Clifton S."/>
            <person name="Fulton L."/>
            <person name="Fulton B."/>
            <person name="Courtney L."/>
            <person name="Fronick C."/>
            <person name="Harrison M."/>
            <person name="Strong C."/>
            <person name="Farmer C."/>
            <person name="Delahaunty K."/>
            <person name="Markovic C."/>
            <person name="Hall O."/>
            <person name="Minx P."/>
            <person name="Tomlinson C."/>
            <person name="Mitreva M."/>
            <person name="Nelson J."/>
            <person name="Hou S."/>
            <person name="Wollam A."/>
            <person name="Pepin K.H."/>
            <person name="Johnson M."/>
            <person name="Bhonagiri V."/>
            <person name="Nash W.E."/>
            <person name="Warren W."/>
            <person name="Chinwalla A."/>
            <person name="Mardis E.R."/>
            <person name="Wilson R.K."/>
        </authorList>
    </citation>
    <scope>NUCLEOTIDE SEQUENCE [LARGE SCALE GENOMIC DNA]</scope>
    <source>
        <strain evidence="1">ATCC 51259</strain>
    </source>
</reference>
<accession>C9LK76</accession>
<dbReference type="Proteomes" id="UP000003460">
    <property type="component" value="Unassembled WGS sequence"/>
</dbReference>
<dbReference type="AlphaFoldDB" id="C9LK76"/>
<keyword evidence="2" id="KW-1185">Reference proteome</keyword>
<proteinExistence type="predicted"/>
<organism evidence="1 2">
    <name type="scientific">Alloprevotella tannerae ATCC 51259</name>
    <dbReference type="NCBI Taxonomy" id="626522"/>
    <lineage>
        <taxon>Bacteria</taxon>
        <taxon>Pseudomonadati</taxon>
        <taxon>Bacteroidota</taxon>
        <taxon>Bacteroidia</taxon>
        <taxon>Bacteroidales</taxon>
        <taxon>Prevotellaceae</taxon>
        <taxon>Alloprevotella</taxon>
    </lineage>
</organism>
<protein>
    <submittedName>
        <fullName evidence="1">Uncharacterized protein</fullName>
    </submittedName>
</protein>
<sequence>MGLDKEGFSMADANRQEVGLHCRVGNEPFGCSRFSRRRSKKRQPPTVGRLSLVKEDCWQKIVFI</sequence>
<comment type="caution">
    <text evidence="1">The sequence shown here is derived from an EMBL/GenBank/DDBJ whole genome shotgun (WGS) entry which is preliminary data.</text>
</comment>
<evidence type="ECO:0000313" key="2">
    <source>
        <dbReference type="Proteomes" id="UP000003460"/>
    </source>
</evidence>
<name>C9LK76_9BACT</name>
<dbReference type="EMBL" id="ACIJ02000028">
    <property type="protein sequence ID" value="EEX70598.1"/>
    <property type="molecule type" value="Genomic_DNA"/>
</dbReference>